<protein>
    <submittedName>
        <fullName evidence="5">AraC family transcriptional regulator</fullName>
    </submittedName>
</protein>
<dbReference type="SUPFAM" id="SSF51215">
    <property type="entry name" value="Regulatory protein AraC"/>
    <property type="match status" value="1"/>
</dbReference>
<dbReference type="PROSITE" id="PS01124">
    <property type="entry name" value="HTH_ARAC_FAMILY_2"/>
    <property type="match status" value="1"/>
</dbReference>
<dbReference type="CDD" id="cd06986">
    <property type="entry name" value="cupin_MmsR-like_N"/>
    <property type="match status" value="1"/>
</dbReference>
<dbReference type="PRINTS" id="PR00032">
    <property type="entry name" value="HTHARAC"/>
</dbReference>
<keyword evidence="1" id="KW-0805">Transcription regulation</keyword>
<proteinExistence type="predicted"/>
<dbReference type="PANTHER" id="PTHR43280">
    <property type="entry name" value="ARAC-FAMILY TRANSCRIPTIONAL REGULATOR"/>
    <property type="match status" value="1"/>
</dbReference>
<dbReference type="PROSITE" id="PS00041">
    <property type="entry name" value="HTH_ARAC_FAMILY_1"/>
    <property type="match status" value="1"/>
</dbReference>
<dbReference type="Gene3D" id="1.10.10.60">
    <property type="entry name" value="Homeodomain-like"/>
    <property type="match status" value="2"/>
</dbReference>
<organism evidence="5 6">
    <name type="scientific">Niabella ginsengisoli</name>
    <dbReference type="NCBI Taxonomy" id="522298"/>
    <lineage>
        <taxon>Bacteria</taxon>
        <taxon>Pseudomonadati</taxon>
        <taxon>Bacteroidota</taxon>
        <taxon>Chitinophagia</taxon>
        <taxon>Chitinophagales</taxon>
        <taxon>Chitinophagaceae</taxon>
        <taxon>Niabella</taxon>
    </lineage>
</organism>
<name>A0ABS9SIQ0_9BACT</name>
<dbReference type="Pfam" id="PF02311">
    <property type="entry name" value="AraC_binding"/>
    <property type="match status" value="1"/>
</dbReference>
<dbReference type="RefSeq" id="WP_240827403.1">
    <property type="nucleotide sequence ID" value="NZ_JAKWBL010000001.1"/>
</dbReference>
<dbReference type="PANTHER" id="PTHR43280:SF30">
    <property type="entry name" value="MMSAB OPERON REGULATORY PROTEIN"/>
    <property type="match status" value="1"/>
</dbReference>
<feature type="domain" description="HTH araC/xylS-type" evidence="4">
    <location>
        <begin position="193"/>
        <end position="291"/>
    </location>
</feature>
<keyword evidence="6" id="KW-1185">Reference proteome</keyword>
<dbReference type="Proteomes" id="UP001202248">
    <property type="component" value="Unassembled WGS sequence"/>
</dbReference>
<dbReference type="InterPro" id="IPR018060">
    <property type="entry name" value="HTH_AraC"/>
</dbReference>
<reference evidence="5 6" key="1">
    <citation type="submission" date="2022-02" db="EMBL/GenBank/DDBJ databases">
        <authorList>
            <person name="Min J."/>
        </authorList>
    </citation>
    <scope>NUCLEOTIDE SEQUENCE [LARGE SCALE GENOMIC DNA]</scope>
    <source>
        <strain evidence="5 6">GR10-1</strain>
    </source>
</reference>
<evidence type="ECO:0000259" key="4">
    <source>
        <dbReference type="PROSITE" id="PS01124"/>
    </source>
</evidence>
<dbReference type="EMBL" id="JAKWBL010000001">
    <property type="protein sequence ID" value="MCH5598054.1"/>
    <property type="molecule type" value="Genomic_DNA"/>
</dbReference>
<accession>A0ABS9SIQ0</accession>
<keyword evidence="2" id="KW-0238">DNA-binding</keyword>
<dbReference type="SUPFAM" id="SSF46689">
    <property type="entry name" value="Homeodomain-like"/>
    <property type="match status" value="2"/>
</dbReference>
<dbReference type="Pfam" id="PF12833">
    <property type="entry name" value="HTH_18"/>
    <property type="match status" value="1"/>
</dbReference>
<dbReference type="InterPro" id="IPR037923">
    <property type="entry name" value="HTH-like"/>
</dbReference>
<comment type="caution">
    <text evidence="5">The sequence shown here is derived from an EMBL/GenBank/DDBJ whole genome shotgun (WGS) entry which is preliminary data.</text>
</comment>
<evidence type="ECO:0000256" key="1">
    <source>
        <dbReference type="ARBA" id="ARBA00023015"/>
    </source>
</evidence>
<dbReference type="Gene3D" id="2.60.120.280">
    <property type="entry name" value="Regulatory protein AraC"/>
    <property type="match status" value="1"/>
</dbReference>
<evidence type="ECO:0000256" key="2">
    <source>
        <dbReference type="ARBA" id="ARBA00023125"/>
    </source>
</evidence>
<keyword evidence="3" id="KW-0804">Transcription</keyword>
<evidence type="ECO:0000313" key="5">
    <source>
        <dbReference type="EMBL" id="MCH5598054.1"/>
    </source>
</evidence>
<dbReference type="InterPro" id="IPR009057">
    <property type="entry name" value="Homeodomain-like_sf"/>
</dbReference>
<dbReference type="InterPro" id="IPR018062">
    <property type="entry name" value="HTH_AraC-typ_CS"/>
</dbReference>
<dbReference type="InterPro" id="IPR020449">
    <property type="entry name" value="Tscrpt_reg_AraC-type_HTH"/>
</dbReference>
<dbReference type="SMART" id="SM00342">
    <property type="entry name" value="HTH_ARAC"/>
    <property type="match status" value="1"/>
</dbReference>
<dbReference type="InterPro" id="IPR003313">
    <property type="entry name" value="AraC-bd"/>
</dbReference>
<sequence>MKSLKIKDGFSGELQINIPREIVINHLRKKQFLGNLFITQIGYFPKAKFHYRERPYGCPDNILIYCIDGKGHYQIEDKNHVLQAGQFFILPAGKSHMYQADVRDPWSIYWVHFSGNMVKNLNKWINIDTYSIPTKIVYDKQIIEQWNDMYYALNAGYSEQHLAYANLCLYRFLTFFLCPVNIETYVPTKNAVTESIAYMKAHINHSMSVNDLALTQNLSASHFTALFKSKTGSSPIDYFIRLKIQFACQLLKQSDFKIAEISTQVGYDDVFYFSRVFKKIVGSSPLAYRQRVLSK</sequence>
<gene>
    <name evidence="5" type="ORF">MKP09_09100</name>
</gene>
<evidence type="ECO:0000313" key="6">
    <source>
        <dbReference type="Proteomes" id="UP001202248"/>
    </source>
</evidence>
<evidence type="ECO:0000256" key="3">
    <source>
        <dbReference type="ARBA" id="ARBA00023163"/>
    </source>
</evidence>